<name>A0A9Q0H7C5_9MAGN</name>
<keyword evidence="5" id="KW-0732">Signal</keyword>
<dbReference type="InterPro" id="IPR017853">
    <property type="entry name" value="GH"/>
</dbReference>
<evidence type="ECO:0000313" key="8">
    <source>
        <dbReference type="Proteomes" id="UP001141806"/>
    </source>
</evidence>
<dbReference type="OrthoDB" id="442731at2759"/>
<dbReference type="AlphaFoldDB" id="A0A9Q0H7C5"/>
<dbReference type="Proteomes" id="UP001141806">
    <property type="component" value="Unassembled WGS sequence"/>
</dbReference>
<evidence type="ECO:0000256" key="3">
    <source>
        <dbReference type="ARBA" id="ARBA00023295"/>
    </source>
</evidence>
<feature type="chain" id="PRO_5040372552" description="Glycoside hydrolase family 5 domain-containing protein" evidence="5">
    <location>
        <begin position="30"/>
        <end position="572"/>
    </location>
</feature>
<evidence type="ECO:0000256" key="1">
    <source>
        <dbReference type="ARBA" id="ARBA00005641"/>
    </source>
</evidence>
<dbReference type="GO" id="GO:0000272">
    <property type="term" value="P:polysaccharide catabolic process"/>
    <property type="evidence" value="ECO:0007669"/>
    <property type="project" value="InterPro"/>
</dbReference>
<dbReference type="GO" id="GO:0004553">
    <property type="term" value="F:hydrolase activity, hydrolyzing O-glycosyl compounds"/>
    <property type="evidence" value="ECO:0007669"/>
    <property type="project" value="InterPro"/>
</dbReference>
<protein>
    <recommendedName>
        <fullName evidence="6">Glycoside hydrolase family 5 domain-containing protein</fullName>
    </recommendedName>
</protein>
<keyword evidence="3 4" id="KW-0326">Glycosidase</keyword>
<dbReference type="Gene3D" id="3.20.20.80">
    <property type="entry name" value="Glycosidases"/>
    <property type="match status" value="1"/>
</dbReference>
<evidence type="ECO:0000256" key="4">
    <source>
        <dbReference type="RuleBase" id="RU361153"/>
    </source>
</evidence>
<organism evidence="7 8">
    <name type="scientific">Protea cynaroides</name>
    <dbReference type="NCBI Taxonomy" id="273540"/>
    <lineage>
        <taxon>Eukaryota</taxon>
        <taxon>Viridiplantae</taxon>
        <taxon>Streptophyta</taxon>
        <taxon>Embryophyta</taxon>
        <taxon>Tracheophyta</taxon>
        <taxon>Spermatophyta</taxon>
        <taxon>Magnoliopsida</taxon>
        <taxon>Proteales</taxon>
        <taxon>Proteaceae</taxon>
        <taxon>Protea</taxon>
    </lineage>
</organism>
<keyword evidence="2 4" id="KW-0378">Hydrolase</keyword>
<gene>
    <name evidence="7" type="ORF">NE237_019876</name>
</gene>
<evidence type="ECO:0000259" key="6">
    <source>
        <dbReference type="Pfam" id="PF00150"/>
    </source>
</evidence>
<feature type="signal peptide" evidence="5">
    <location>
        <begin position="1"/>
        <end position="29"/>
    </location>
</feature>
<dbReference type="Pfam" id="PF00150">
    <property type="entry name" value="Cellulase"/>
    <property type="match status" value="1"/>
</dbReference>
<feature type="domain" description="Glycoside hydrolase family 5" evidence="6">
    <location>
        <begin position="70"/>
        <end position="350"/>
    </location>
</feature>
<evidence type="ECO:0000256" key="5">
    <source>
        <dbReference type="SAM" id="SignalP"/>
    </source>
</evidence>
<evidence type="ECO:0000313" key="7">
    <source>
        <dbReference type="EMBL" id="KAJ4959966.1"/>
    </source>
</evidence>
<dbReference type="EMBL" id="JAMYWD010000009">
    <property type="protein sequence ID" value="KAJ4959966.1"/>
    <property type="molecule type" value="Genomic_DNA"/>
</dbReference>
<keyword evidence="8" id="KW-1185">Reference proteome</keyword>
<dbReference type="InterPro" id="IPR035992">
    <property type="entry name" value="Ricin_B-like_lectins"/>
</dbReference>
<dbReference type="SUPFAM" id="SSF50370">
    <property type="entry name" value="Ricin B-like lectins"/>
    <property type="match status" value="1"/>
</dbReference>
<dbReference type="PANTHER" id="PTHR31263">
    <property type="entry name" value="CELLULASE FAMILY PROTEIN (AFU_ORTHOLOGUE AFUA_5G14560)"/>
    <property type="match status" value="1"/>
</dbReference>
<reference evidence="7" key="1">
    <citation type="journal article" date="2023" name="Plant J.">
        <title>The genome of the king protea, Protea cynaroides.</title>
        <authorList>
            <person name="Chang J."/>
            <person name="Duong T.A."/>
            <person name="Schoeman C."/>
            <person name="Ma X."/>
            <person name="Roodt D."/>
            <person name="Barker N."/>
            <person name="Li Z."/>
            <person name="Van de Peer Y."/>
            <person name="Mizrachi E."/>
        </authorList>
    </citation>
    <scope>NUCLEOTIDE SEQUENCE</scope>
    <source>
        <tissue evidence="7">Young leaves</tissue>
    </source>
</reference>
<sequence length="572" mass="64168">MKKPSSLLVLVFLILTPNVFLVLQRPVTARPLYTDSRWVVDGSGQRVKLACVNWASHLEPMVAEGLSKQPLDVISKQIISMGFNCVRLTWSLFMVTNDSFASLTIRQSFQKLGLLDSISGIKLNNPSLLDLPLIQAYQVVVSNLADNNVMVILDNHISEPGWCCSNSDDNGFFGDRYFDPDLWIKGLTTIATIFNGTNKVVGMSLRNELRGPKQNAEDWYRYMQKAAEAVHTANPDVLVILSGLSYDKDLTFLSKQPVNLSFKGKLVFEVHWYAFSDGEAWVRGNPNQVCASVVDNLMRNAGFLQKQGWPLFVSEFGVDQRGTNVNDNRYLNCFIGVAAELDWDWALWTLVGSYYLRQGVVGMEETYGMLDSGWTSIRNSNFLQRLSTLQIPLQGLGVSNLKPYKIILHTLTGLCVHRNPITKSLSLGSCAESEAWDYTPEKILMVKGTYDCLQADGVGKPAKLGSLCTDTNSKWEPISESKMHFSTKLSNGRTVCLDVDSNNAFLTNPCKCLSGDHLCDPGSQWFKIVNSTRIRSQPQPDYVFQVRRTKFNWRSVMKLKLRKEGAVNEDMS</sequence>
<proteinExistence type="inferred from homology"/>
<dbReference type="InterPro" id="IPR001547">
    <property type="entry name" value="Glyco_hydro_5"/>
</dbReference>
<dbReference type="PANTHER" id="PTHR31263:SF44">
    <property type="entry name" value="OS04G0481200 PROTEIN"/>
    <property type="match status" value="1"/>
</dbReference>
<evidence type="ECO:0000256" key="2">
    <source>
        <dbReference type="ARBA" id="ARBA00022801"/>
    </source>
</evidence>
<comment type="caution">
    <text evidence="7">The sequence shown here is derived from an EMBL/GenBank/DDBJ whole genome shotgun (WGS) entry which is preliminary data.</text>
</comment>
<dbReference type="SUPFAM" id="SSF51445">
    <property type="entry name" value="(Trans)glycosidases"/>
    <property type="match status" value="1"/>
</dbReference>
<comment type="similarity">
    <text evidence="1 4">Belongs to the glycosyl hydrolase 5 (cellulase A) family.</text>
</comment>
<accession>A0A9Q0H7C5</accession>